<dbReference type="InterPro" id="IPR004242">
    <property type="entry name" value="Transposase_21"/>
</dbReference>
<accession>A0A6J1E2A8</accession>
<proteinExistence type="predicted"/>
<dbReference type="OrthoDB" id="1878503at2759"/>
<feature type="domain" description="DUF4218" evidence="2">
    <location>
        <begin position="465"/>
        <end position="562"/>
    </location>
</feature>
<dbReference type="InterPro" id="IPR025452">
    <property type="entry name" value="DUF4218"/>
</dbReference>
<dbReference type="KEGG" id="mcha:111025354"/>
<evidence type="ECO:0000313" key="3">
    <source>
        <dbReference type="Proteomes" id="UP000504603"/>
    </source>
</evidence>
<dbReference type="AlphaFoldDB" id="A0A6J1E2A8"/>
<dbReference type="Proteomes" id="UP000504603">
    <property type="component" value="Unplaced"/>
</dbReference>
<dbReference type="Pfam" id="PF13960">
    <property type="entry name" value="DUF4218"/>
    <property type="match status" value="1"/>
</dbReference>
<dbReference type="PANTHER" id="PTHR10775:SF185">
    <property type="entry name" value="OS08G0208400 PROTEIN"/>
    <property type="match status" value="1"/>
</dbReference>
<protein>
    <submittedName>
        <fullName evidence="4">Uncharacterized protein LOC111025354</fullName>
    </submittedName>
</protein>
<name>A0A6J1E2A8_MOMCH</name>
<reference evidence="4" key="1">
    <citation type="submission" date="2025-08" db="UniProtKB">
        <authorList>
            <consortium name="RefSeq"/>
        </authorList>
    </citation>
    <scope>IDENTIFICATION</scope>
    <source>
        <strain evidence="4">OHB3-1</strain>
    </source>
</reference>
<evidence type="ECO:0000313" key="4">
    <source>
        <dbReference type="RefSeq" id="XP_022158896.1"/>
    </source>
</evidence>
<feature type="compositionally biased region" description="Acidic residues" evidence="1">
    <location>
        <begin position="13"/>
        <end position="22"/>
    </location>
</feature>
<dbReference type="GeneID" id="111025354"/>
<organism evidence="3 4">
    <name type="scientific">Momordica charantia</name>
    <name type="common">Bitter gourd</name>
    <name type="synonym">Balsam pear</name>
    <dbReference type="NCBI Taxonomy" id="3673"/>
    <lineage>
        <taxon>Eukaryota</taxon>
        <taxon>Viridiplantae</taxon>
        <taxon>Streptophyta</taxon>
        <taxon>Embryophyta</taxon>
        <taxon>Tracheophyta</taxon>
        <taxon>Spermatophyta</taxon>
        <taxon>Magnoliopsida</taxon>
        <taxon>eudicotyledons</taxon>
        <taxon>Gunneridae</taxon>
        <taxon>Pentapetalae</taxon>
        <taxon>rosids</taxon>
        <taxon>fabids</taxon>
        <taxon>Cucurbitales</taxon>
        <taxon>Cucurbitaceae</taxon>
        <taxon>Momordiceae</taxon>
        <taxon>Momordica</taxon>
    </lineage>
</organism>
<evidence type="ECO:0000259" key="2">
    <source>
        <dbReference type="Pfam" id="PF13960"/>
    </source>
</evidence>
<gene>
    <name evidence="4" type="primary">LOC111025354</name>
</gene>
<dbReference type="Pfam" id="PF02992">
    <property type="entry name" value="Transposase_21"/>
    <property type="match status" value="1"/>
</dbReference>
<dbReference type="PANTHER" id="PTHR10775">
    <property type="entry name" value="OS08G0208400 PROTEIN"/>
    <property type="match status" value="1"/>
</dbReference>
<evidence type="ECO:0000256" key="1">
    <source>
        <dbReference type="SAM" id="MobiDB-lite"/>
    </source>
</evidence>
<dbReference type="RefSeq" id="XP_022158896.1">
    <property type="nucleotide sequence ID" value="XM_022303204.1"/>
</dbReference>
<keyword evidence="3" id="KW-1185">Reference proteome</keyword>
<feature type="region of interest" description="Disordered" evidence="1">
    <location>
        <begin position="1"/>
        <end position="34"/>
    </location>
</feature>
<sequence>MSEFLNDLRGPMVEDDEDEEDFASGMPTQGFERDNSNEFEDLMKEATKELLKRLYSSKHTASEMRWHKEKRVDTEGVLRHPADAAGWKHLDTEFPHFASDLRNVRLALASDGFNPSSNMNHSYSMWSVILVPYNLPPWKCMKEPYFFMSLLIPGPKSPGKDIDVYLQPLIEELKELWTNGVRTYDCFSGEYFKMHAALLWTINDFPAYGDLSGWSTKGYQACPICKEDTSSFRIRGKISFMGHRCYLPEMHSWRRSKCHDGKIERRLPPAIMDGDEILHEVTYLKFPPFGKHPSNAKKKRKRDSRTKRSIFFELPYWSKLLLRHKVDVMHIEKNVCDSLVGTLLSIEGKSKDTSNARLDLQDLKIRKELHLQKQGNKYLKPQATYTLTRRDQIEFCKFLKSIKFPDGFVSNISRCVSVEDGRIWGLKTHDCHVLLQRILPIGIRAYVQKNVSTSIVELCKFFRDLCVKIISTSDLDRLEADIVLILCKLEKVFPPAFFDVMVHLAVHLPYEAKVVGPVSYSWMYPIERSLWTLKQYVTNKARPEGSIAKAFVMNEALTFCSLQSARPLGCPTLRRLFDDEKRIVHWQHLRMLRPWAVSATDLYRNHQLQFSDWFKSQVLELRKDGNISDDHYSLAMGPASHAPSYSGCIVNRTRFHNTERDTRRVTQNSGVMVSGDTEGDDKNFYGVLSEVLDLDLS</sequence>